<comment type="caution">
    <text evidence="1">The sequence shown here is derived from an EMBL/GenBank/DDBJ whole genome shotgun (WGS) entry which is preliminary data.</text>
</comment>
<sequence length="109" mass="12985">MMVHQHGDSTDLGKRKLDPYPIRGEDICLHYWRTQPSKEFRRKIDVGKVFNTRAKKILYLGKNHVQKAKTEIMMHQMTRLVLWNSSSKTVKKRHHFRILAFPSYDHSIP</sequence>
<accession>A0AAV5LXX8</accession>
<protein>
    <submittedName>
        <fullName evidence="1">Uncharacterized protein</fullName>
    </submittedName>
</protein>
<evidence type="ECO:0000313" key="2">
    <source>
        <dbReference type="Proteomes" id="UP001054252"/>
    </source>
</evidence>
<evidence type="ECO:0000313" key="1">
    <source>
        <dbReference type="EMBL" id="GKV42028.1"/>
    </source>
</evidence>
<organism evidence="1 2">
    <name type="scientific">Rubroshorea leprosula</name>
    <dbReference type="NCBI Taxonomy" id="152421"/>
    <lineage>
        <taxon>Eukaryota</taxon>
        <taxon>Viridiplantae</taxon>
        <taxon>Streptophyta</taxon>
        <taxon>Embryophyta</taxon>
        <taxon>Tracheophyta</taxon>
        <taxon>Spermatophyta</taxon>
        <taxon>Magnoliopsida</taxon>
        <taxon>eudicotyledons</taxon>
        <taxon>Gunneridae</taxon>
        <taxon>Pentapetalae</taxon>
        <taxon>rosids</taxon>
        <taxon>malvids</taxon>
        <taxon>Malvales</taxon>
        <taxon>Dipterocarpaceae</taxon>
        <taxon>Rubroshorea</taxon>
    </lineage>
</organism>
<gene>
    <name evidence="1" type="ORF">SLEP1_g49486</name>
</gene>
<dbReference type="Proteomes" id="UP001054252">
    <property type="component" value="Unassembled WGS sequence"/>
</dbReference>
<dbReference type="EMBL" id="BPVZ01000155">
    <property type="protein sequence ID" value="GKV42028.1"/>
    <property type="molecule type" value="Genomic_DNA"/>
</dbReference>
<reference evidence="1 2" key="1">
    <citation type="journal article" date="2021" name="Commun. Biol.">
        <title>The genome of Shorea leprosula (Dipterocarpaceae) highlights the ecological relevance of drought in aseasonal tropical rainforests.</title>
        <authorList>
            <person name="Ng K.K.S."/>
            <person name="Kobayashi M.J."/>
            <person name="Fawcett J.A."/>
            <person name="Hatakeyama M."/>
            <person name="Paape T."/>
            <person name="Ng C.H."/>
            <person name="Ang C.C."/>
            <person name="Tnah L.H."/>
            <person name="Lee C.T."/>
            <person name="Nishiyama T."/>
            <person name="Sese J."/>
            <person name="O'Brien M.J."/>
            <person name="Copetti D."/>
            <person name="Mohd Noor M.I."/>
            <person name="Ong R.C."/>
            <person name="Putra M."/>
            <person name="Sireger I.Z."/>
            <person name="Indrioko S."/>
            <person name="Kosugi Y."/>
            <person name="Izuno A."/>
            <person name="Isagi Y."/>
            <person name="Lee S.L."/>
            <person name="Shimizu K.K."/>
        </authorList>
    </citation>
    <scope>NUCLEOTIDE SEQUENCE [LARGE SCALE GENOMIC DNA]</scope>
    <source>
        <strain evidence="1">214</strain>
    </source>
</reference>
<name>A0AAV5LXX8_9ROSI</name>
<proteinExistence type="predicted"/>
<keyword evidence="2" id="KW-1185">Reference proteome</keyword>
<dbReference type="AlphaFoldDB" id="A0AAV5LXX8"/>